<keyword evidence="9" id="KW-1185">Reference proteome</keyword>
<keyword evidence="2 5" id="KW-0479">Metal-binding</keyword>
<keyword evidence="7" id="KW-1133">Transmembrane helix</keyword>
<dbReference type="GO" id="GO:0046872">
    <property type="term" value="F:metal ion binding"/>
    <property type="evidence" value="ECO:0007669"/>
    <property type="project" value="UniProtKB-KW"/>
</dbReference>
<dbReference type="Proteomes" id="UP001633002">
    <property type="component" value="Unassembled WGS sequence"/>
</dbReference>
<keyword evidence="6" id="KW-0503">Monooxygenase</keyword>
<feature type="binding site" description="axial binding residue" evidence="5">
    <location>
        <position position="471"/>
    </location>
    <ligand>
        <name>heme</name>
        <dbReference type="ChEBI" id="CHEBI:30413"/>
    </ligand>
    <ligandPart>
        <name>Fe</name>
        <dbReference type="ChEBI" id="CHEBI:18248"/>
    </ligandPart>
</feature>
<dbReference type="InterPro" id="IPR036396">
    <property type="entry name" value="Cyt_P450_sf"/>
</dbReference>
<dbReference type="InterPro" id="IPR001128">
    <property type="entry name" value="Cyt_P450"/>
</dbReference>
<dbReference type="EMBL" id="JBJQOH010000001">
    <property type="protein sequence ID" value="KAL3702095.1"/>
    <property type="molecule type" value="Genomic_DNA"/>
</dbReference>
<dbReference type="Gene3D" id="1.10.630.10">
    <property type="entry name" value="Cytochrome P450"/>
    <property type="match status" value="1"/>
</dbReference>
<dbReference type="InterPro" id="IPR002401">
    <property type="entry name" value="Cyt_P450_E_grp-I"/>
</dbReference>
<dbReference type="PRINTS" id="PR00385">
    <property type="entry name" value="P450"/>
</dbReference>
<reference evidence="8 9" key="1">
    <citation type="submission" date="2024-09" db="EMBL/GenBank/DDBJ databases">
        <title>Chromosome-scale assembly of Riccia sorocarpa.</title>
        <authorList>
            <person name="Paukszto L."/>
        </authorList>
    </citation>
    <scope>NUCLEOTIDE SEQUENCE [LARGE SCALE GENOMIC DNA]</scope>
    <source>
        <strain evidence="8">LP-2024</strain>
        <tissue evidence="8">Aerial parts of the thallus</tissue>
    </source>
</reference>
<dbReference type="Pfam" id="PF00067">
    <property type="entry name" value="p450"/>
    <property type="match status" value="1"/>
</dbReference>
<dbReference type="PROSITE" id="PS00086">
    <property type="entry name" value="CYTOCHROME_P450"/>
    <property type="match status" value="1"/>
</dbReference>
<sequence>MSTHLEAITLGDRFRKVALQLSSEPQIWAALLVAALAWLLPVSYSYLQCLRKKKKLPPGPPVWPIVGSLAYLGGELHLALLGLSKKYGDVMRVGLGQHTLIVVSSAEAAEELMRRRDSEFSHRSGRTIQRSAARFIGIDSMDIAFSEYNTHLRMLRKLCTSELFTLSRLHASSELRAGEIRVLLGTFRKHAETGKEIEVRECFHTLTMNVMCLLMFGKRYYGADVPVTGELESFRSLIIDIFDTVGRLNLSDLIWCLRPFDVQGINRKWKQIRVRIENLFSMIIQEHRQRRRQINSSRDDKDDFVDVLLPYLEKDHLSDKGIIGLLSDMLLGGTDTTATTLEWCMIEVVRNPEMMRRMQEEIDSVVGKERGVEESDISRLPFLNAFVKEVFRLHTPVPLTLPRLNDKASTLGGYYIPPECTIFVNTFAIAHDERYWERPMEFNPDRFTGSGVSLTGNDFQIIPFGSGRRKCVGIALGLAMVQRTLAALVHSFDFAPVDGVKPHEVDVSERYLLVLRNNVPLKLTATPRLPAHVYGITVA</sequence>
<evidence type="ECO:0000256" key="6">
    <source>
        <dbReference type="RuleBase" id="RU000461"/>
    </source>
</evidence>
<keyword evidence="7" id="KW-0472">Membrane</keyword>
<keyword evidence="5 6" id="KW-0349">Heme</keyword>
<comment type="caution">
    <text evidence="8">The sequence shown here is derived from an EMBL/GenBank/DDBJ whole genome shotgun (WGS) entry which is preliminary data.</text>
</comment>
<dbReference type="AlphaFoldDB" id="A0ABD3II94"/>
<proteinExistence type="inferred from homology"/>
<dbReference type="SUPFAM" id="SSF48264">
    <property type="entry name" value="Cytochrome P450"/>
    <property type="match status" value="1"/>
</dbReference>
<dbReference type="InterPro" id="IPR017972">
    <property type="entry name" value="Cyt_P450_CS"/>
</dbReference>
<evidence type="ECO:0000313" key="9">
    <source>
        <dbReference type="Proteomes" id="UP001633002"/>
    </source>
</evidence>
<dbReference type="PANTHER" id="PTHR47944">
    <property type="entry name" value="CYTOCHROME P450 98A9"/>
    <property type="match status" value="1"/>
</dbReference>
<comment type="similarity">
    <text evidence="1 6">Belongs to the cytochrome P450 family.</text>
</comment>
<dbReference type="GO" id="GO:0004497">
    <property type="term" value="F:monooxygenase activity"/>
    <property type="evidence" value="ECO:0007669"/>
    <property type="project" value="UniProtKB-KW"/>
</dbReference>
<evidence type="ECO:0000256" key="1">
    <source>
        <dbReference type="ARBA" id="ARBA00010617"/>
    </source>
</evidence>
<evidence type="ECO:0000256" key="7">
    <source>
        <dbReference type="SAM" id="Phobius"/>
    </source>
</evidence>
<accession>A0ABD3II94</accession>
<name>A0ABD3II94_9MARC</name>
<keyword evidence="7" id="KW-0812">Transmembrane</keyword>
<keyword evidence="4 5" id="KW-0408">Iron</keyword>
<feature type="transmembrane region" description="Helical" evidence="7">
    <location>
        <begin position="27"/>
        <end position="47"/>
    </location>
</feature>
<keyword evidence="3 6" id="KW-0560">Oxidoreductase</keyword>
<evidence type="ECO:0008006" key="10">
    <source>
        <dbReference type="Google" id="ProtNLM"/>
    </source>
</evidence>
<evidence type="ECO:0000256" key="2">
    <source>
        <dbReference type="ARBA" id="ARBA00022723"/>
    </source>
</evidence>
<organism evidence="8 9">
    <name type="scientific">Riccia sorocarpa</name>
    <dbReference type="NCBI Taxonomy" id="122646"/>
    <lineage>
        <taxon>Eukaryota</taxon>
        <taxon>Viridiplantae</taxon>
        <taxon>Streptophyta</taxon>
        <taxon>Embryophyta</taxon>
        <taxon>Marchantiophyta</taxon>
        <taxon>Marchantiopsida</taxon>
        <taxon>Marchantiidae</taxon>
        <taxon>Marchantiales</taxon>
        <taxon>Ricciaceae</taxon>
        <taxon>Riccia</taxon>
    </lineage>
</organism>
<evidence type="ECO:0000313" key="8">
    <source>
        <dbReference type="EMBL" id="KAL3702095.1"/>
    </source>
</evidence>
<gene>
    <name evidence="8" type="ORF">R1sor_020117</name>
</gene>
<evidence type="ECO:0000256" key="3">
    <source>
        <dbReference type="ARBA" id="ARBA00023002"/>
    </source>
</evidence>
<dbReference type="CDD" id="cd20618">
    <property type="entry name" value="CYP71_clan"/>
    <property type="match status" value="1"/>
</dbReference>
<comment type="cofactor">
    <cofactor evidence="5">
        <name>heme</name>
        <dbReference type="ChEBI" id="CHEBI:30413"/>
    </cofactor>
</comment>
<protein>
    <recommendedName>
        <fullName evidence="10">Cytochrome P450</fullName>
    </recommendedName>
</protein>
<dbReference type="PANTHER" id="PTHR47944:SF16">
    <property type="entry name" value="CYTOCHROME P450 FAMILY 1 SUBFAMILY A POLYPEPTIDE 1"/>
    <property type="match status" value="1"/>
</dbReference>
<evidence type="ECO:0000256" key="5">
    <source>
        <dbReference type="PIRSR" id="PIRSR602401-1"/>
    </source>
</evidence>
<dbReference type="PRINTS" id="PR00463">
    <property type="entry name" value="EP450I"/>
</dbReference>
<evidence type="ECO:0000256" key="4">
    <source>
        <dbReference type="ARBA" id="ARBA00023004"/>
    </source>
</evidence>